<organism evidence="1 2">
    <name type="scientific">Aldrovandia affinis</name>
    <dbReference type="NCBI Taxonomy" id="143900"/>
    <lineage>
        <taxon>Eukaryota</taxon>
        <taxon>Metazoa</taxon>
        <taxon>Chordata</taxon>
        <taxon>Craniata</taxon>
        <taxon>Vertebrata</taxon>
        <taxon>Euteleostomi</taxon>
        <taxon>Actinopterygii</taxon>
        <taxon>Neopterygii</taxon>
        <taxon>Teleostei</taxon>
        <taxon>Notacanthiformes</taxon>
        <taxon>Halosauridae</taxon>
        <taxon>Aldrovandia</taxon>
    </lineage>
</organism>
<protein>
    <submittedName>
        <fullName evidence="1">Uncharacterized protein</fullName>
    </submittedName>
</protein>
<dbReference type="EMBL" id="JAINUG010000045">
    <property type="protein sequence ID" value="KAJ8405959.1"/>
    <property type="molecule type" value="Genomic_DNA"/>
</dbReference>
<sequence>MSAIVVPQLPAPLPPAICNLTEAQVLVKQQAGPKMDHLQDNPRRQCTNWLKSCTVITWLSVWDPPSRCQPHSQRQPVPANAGSLPLCPPAVSYRHRQQRQFQSLSAIFSHRHNASSSDASSGRC</sequence>
<proteinExistence type="predicted"/>
<evidence type="ECO:0000313" key="1">
    <source>
        <dbReference type="EMBL" id="KAJ8405959.1"/>
    </source>
</evidence>
<comment type="caution">
    <text evidence="1">The sequence shown here is derived from an EMBL/GenBank/DDBJ whole genome shotgun (WGS) entry which is preliminary data.</text>
</comment>
<keyword evidence="2" id="KW-1185">Reference proteome</keyword>
<reference evidence="1" key="1">
    <citation type="journal article" date="2023" name="Science">
        <title>Genome structures resolve the early diversification of teleost fishes.</title>
        <authorList>
            <person name="Parey E."/>
            <person name="Louis A."/>
            <person name="Montfort J."/>
            <person name="Bouchez O."/>
            <person name="Roques C."/>
            <person name="Iampietro C."/>
            <person name="Lluch J."/>
            <person name="Castinel A."/>
            <person name="Donnadieu C."/>
            <person name="Desvignes T."/>
            <person name="Floi Bucao C."/>
            <person name="Jouanno E."/>
            <person name="Wen M."/>
            <person name="Mejri S."/>
            <person name="Dirks R."/>
            <person name="Jansen H."/>
            <person name="Henkel C."/>
            <person name="Chen W.J."/>
            <person name="Zahm M."/>
            <person name="Cabau C."/>
            <person name="Klopp C."/>
            <person name="Thompson A.W."/>
            <person name="Robinson-Rechavi M."/>
            <person name="Braasch I."/>
            <person name="Lecointre G."/>
            <person name="Bobe J."/>
            <person name="Postlethwait J.H."/>
            <person name="Berthelot C."/>
            <person name="Roest Crollius H."/>
            <person name="Guiguen Y."/>
        </authorList>
    </citation>
    <scope>NUCLEOTIDE SEQUENCE</scope>
    <source>
        <strain evidence="1">NC1722</strain>
    </source>
</reference>
<dbReference type="AlphaFoldDB" id="A0AAD7WRS5"/>
<dbReference type="Proteomes" id="UP001221898">
    <property type="component" value="Unassembled WGS sequence"/>
</dbReference>
<evidence type="ECO:0000313" key="2">
    <source>
        <dbReference type="Proteomes" id="UP001221898"/>
    </source>
</evidence>
<name>A0AAD7WRS5_9TELE</name>
<gene>
    <name evidence="1" type="ORF">AAFF_G00308470</name>
</gene>
<accession>A0AAD7WRS5</accession>